<sequence length="273" mass="31194">MHRPTLRAKDRVYSRRLALAKAVHRRKNLLFHDGDEGGPNRAAARQKAWEDVKMELVNKGFAEFASKSQMDIRKTDWQHVRRYVMDKRKREVHTGVIEEPITELDEVVMEIVGAEGLLKASTPLLNESSSSDPIKLEDHRSVSVNGQEISSSGLNDVASSDSADVEMNDHLLDGRLNSSTANILFPQLLQSFQDAPSFVNQLSFNQASEDRDFEHKIRDYRIQREEFQTQTEKIRNEIEAERLLQEKIRTRLLMNELAKSDPNGLSDVVKNGK</sequence>
<evidence type="ECO:0000313" key="5">
    <source>
        <dbReference type="WBParaSite" id="BXY_0689200.1"/>
    </source>
</evidence>
<dbReference type="AlphaFoldDB" id="A0A1I7S1L4"/>
<name>A0A1I7S1L4_BURXY</name>
<organism evidence="3 5">
    <name type="scientific">Bursaphelenchus xylophilus</name>
    <name type="common">Pinewood nematode worm</name>
    <name type="synonym">Aphelenchoides xylophilus</name>
    <dbReference type="NCBI Taxonomy" id="6326"/>
    <lineage>
        <taxon>Eukaryota</taxon>
        <taxon>Metazoa</taxon>
        <taxon>Ecdysozoa</taxon>
        <taxon>Nematoda</taxon>
        <taxon>Chromadorea</taxon>
        <taxon>Rhabditida</taxon>
        <taxon>Tylenchina</taxon>
        <taxon>Tylenchomorpha</taxon>
        <taxon>Aphelenchoidea</taxon>
        <taxon>Aphelenchoididae</taxon>
        <taxon>Bursaphelenchus</taxon>
    </lineage>
</organism>
<protein>
    <submittedName>
        <fullName evidence="1">(pine wood nematode) hypothetical protein</fullName>
    </submittedName>
</protein>
<dbReference type="EMBL" id="CAJFCV020000001">
    <property type="protein sequence ID" value="CAG9081303.1"/>
    <property type="molecule type" value="Genomic_DNA"/>
</dbReference>
<proteinExistence type="predicted"/>
<accession>A0A1I7S1L4</accession>
<dbReference type="Proteomes" id="UP000582659">
    <property type="component" value="Unassembled WGS sequence"/>
</dbReference>
<reference evidence="2" key="2">
    <citation type="submission" date="2020-08" db="EMBL/GenBank/DDBJ databases">
        <authorList>
            <person name="Kikuchi T."/>
        </authorList>
    </citation>
    <scope>NUCLEOTIDE SEQUENCE</scope>
    <source>
        <strain evidence="1">Ka4C1</strain>
    </source>
</reference>
<dbReference type="EMBL" id="CAJFDI010000001">
    <property type="protein sequence ID" value="CAD5208390.1"/>
    <property type="molecule type" value="Genomic_DNA"/>
</dbReference>
<reference evidence="5" key="1">
    <citation type="submission" date="2016-11" db="UniProtKB">
        <authorList>
            <consortium name="WormBaseParasite"/>
        </authorList>
    </citation>
    <scope>IDENTIFICATION</scope>
</reference>
<dbReference type="Proteomes" id="UP000659654">
    <property type="component" value="Unassembled WGS sequence"/>
</dbReference>
<evidence type="ECO:0000313" key="3">
    <source>
        <dbReference type="Proteomes" id="UP000095284"/>
    </source>
</evidence>
<evidence type="ECO:0000313" key="1">
    <source>
        <dbReference type="EMBL" id="CAD5208390.1"/>
    </source>
</evidence>
<dbReference type="OrthoDB" id="5830805at2759"/>
<dbReference type="WBParaSite" id="BXY_0689200.1">
    <property type="protein sequence ID" value="BXY_0689200.1"/>
    <property type="gene ID" value="BXY_0689200"/>
</dbReference>
<dbReference type="Proteomes" id="UP000095284">
    <property type="component" value="Unplaced"/>
</dbReference>
<keyword evidence="4" id="KW-1185">Reference proteome</keyword>
<gene>
    <name evidence="1" type="ORF">BXYJ_LOCUS626</name>
</gene>
<evidence type="ECO:0000313" key="2">
    <source>
        <dbReference type="EMBL" id="CAG9081303.1"/>
    </source>
</evidence>
<dbReference type="SMR" id="A0A1I7S1L4"/>
<evidence type="ECO:0000313" key="4">
    <source>
        <dbReference type="Proteomes" id="UP000659654"/>
    </source>
</evidence>